<keyword evidence="10 13" id="KW-0496">Mitochondrion</keyword>
<dbReference type="InterPro" id="IPR001694">
    <property type="entry name" value="NADH_UbQ_OxRdtase_su1/FPO"/>
</dbReference>
<keyword evidence="12" id="KW-0520">NAD</keyword>
<comment type="catalytic activity">
    <reaction evidence="13">
        <text>a ubiquinone + NADH + 5 H(+)(in) = a ubiquinol + NAD(+) + 4 H(+)(out)</text>
        <dbReference type="Rhea" id="RHEA:29091"/>
        <dbReference type="Rhea" id="RHEA-COMP:9565"/>
        <dbReference type="Rhea" id="RHEA-COMP:9566"/>
        <dbReference type="ChEBI" id="CHEBI:15378"/>
        <dbReference type="ChEBI" id="CHEBI:16389"/>
        <dbReference type="ChEBI" id="CHEBI:17976"/>
        <dbReference type="ChEBI" id="CHEBI:57540"/>
        <dbReference type="ChEBI" id="CHEBI:57945"/>
        <dbReference type="EC" id="7.1.1.2"/>
    </reaction>
</comment>
<sequence length="311" mass="36523">MFLLSFMVLLILILISVAFYVLLERKVLGYIQARSGPSKVGYMGILQPFSDAIKLFSSESYYLYFGNLTIYYLMPLLGLLISLNLWCLYPLSFNFLSFPLGLLFFIACSSFMGMEFCYLDDFLIHLYSLLGGKLQLLQSFSYESWKFKKLNLFFFKGINLMKFFYSQQLNWFLIMGYPLFLILFACVLAETNRSPFDFSEGESELVSGVNTENSSFNFSVIFLSGYTNMIFMSLILVMIFFGGDFFSLIFFLKVMFMNFIFIWIRGSFPRFRYDKLMMICWKIYLPVALPYFFFFLNVMILIYLASFFLVS</sequence>
<comment type="similarity">
    <text evidence="3 12">Belongs to the complex I subunit 1 family.</text>
</comment>
<evidence type="ECO:0000256" key="4">
    <source>
        <dbReference type="ARBA" id="ARBA00021009"/>
    </source>
</evidence>
<protein>
    <recommendedName>
        <fullName evidence="4 13">NADH-ubiquinone oxidoreductase chain 1</fullName>
        <ecNumber evidence="13">7.1.1.2</ecNumber>
    </recommendedName>
</protein>
<comment type="subcellular location">
    <subcellularLocation>
        <location evidence="2 12">Mitochondrion inner membrane</location>
        <topology evidence="2 12">Multi-pass membrane protein</topology>
    </subcellularLocation>
</comment>
<feature type="transmembrane region" description="Helical" evidence="14">
    <location>
        <begin position="284"/>
        <end position="310"/>
    </location>
</feature>
<evidence type="ECO:0000256" key="11">
    <source>
        <dbReference type="ARBA" id="ARBA00023136"/>
    </source>
</evidence>
<dbReference type="Pfam" id="PF00146">
    <property type="entry name" value="NADHdh"/>
    <property type="match status" value="1"/>
</dbReference>
<gene>
    <name evidence="15" type="primary">nad1</name>
</gene>
<feature type="transmembrane region" description="Helical" evidence="14">
    <location>
        <begin position="92"/>
        <end position="112"/>
    </location>
</feature>
<feature type="transmembrane region" description="Helical" evidence="14">
    <location>
        <begin position="220"/>
        <end position="239"/>
    </location>
</feature>
<keyword evidence="6 12" id="KW-0812">Transmembrane</keyword>
<evidence type="ECO:0000256" key="7">
    <source>
        <dbReference type="ARBA" id="ARBA00022792"/>
    </source>
</evidence>
<dbReference type="EC" id="7.1.1.2" evidence="13"/>
<reference evidence="15" key="1">
    <citation type="journal article" date="2012" name="PLoS ONE">
        <title>A Molecular Phylogeny of Hemiptera Inferred from Mitochondrial Genome Sequences.</title>
        <authorList>
            <person name="Song N."/>
            <person name="Liang A.P."/>
            <person name="Bu C.P."/>
        </authorList>
    </citation>
    <scope>NUCLEOTIDE SEQUENCE</scope>
</reference>
<dbReference type="GO" id="GO:0005743">
    <property type="term" value="C:mitochondrial inner membrane"/>
    <property type="evidence" value="ECO:0007669"/>
    <property type="project" value="UniProtKB-SubCell"/>
</dbReference>
<evidence type="ECO:0000256" key="3">
    <source>
        <dbReference type="ARBA" id="ARBA00010535"/>
    </source>
</evidence>
<feature type="transmembrane region" description="Helical" evidence="14">
    <location>
        <begin position="245"/>
        <end position="264"/>
    </location>
</feature>
<name>K7NC14_9HEMI</name>
<dbReference type="GO" id="GO:0009060">
    <property type="term" value="P:aerobic respiration"/>
    <property type="evidence" value="ECO:0007669"/>
    <property type="project" value="TreeGrafter"/>
</dbReference>
<dbReference type="AlphaFoldDB" id="K7NC14"/>
<organism evidence="15">
    <name type="scientific">Ricania marginalis</name>
    <dbReference type="NCBI Taxonomy" id="1082597"/>
    <lineage>
        <taxon>Eukaryota</taxon>
        <taxon>Metazoa</taxon>
        <taxon>Ecdysozoa</taxon>
        <taxon>Arthropoda</taxon>
        <taxon>Hexapoda</taxon>
        <taxon>Insecta</taxon>
        <taxon>Pterygota</taxon>
        <taxon>Neoptera</taxon>
        <taxon>Paraneoptera</taxon>
        <taxon>Hemiptera</taxon>
        <taxon>Auchenorrhyncha</taxon>
        <taxon>Fulgoroidea</taxon>
        <taxon>Ricaniidae</taxon>
        <taxon>Ricania</taxon>
    </lineage>
</organism>
<dbReference type="PANTHER" id="PTHR11432">
    <property type="entry name" value="NADH DEHYDROGENASE SUBUNIT 1"/>
    <property type="match status" value="1"/>
</dbReference>
<evidence type="ECO:0000256" key="6">
    <source>
        <dbReference type="ARBA" id="ARBA00022692"/>
    </source>
</evidence>
<dbReference type="InterPro" id="IPR018086">
    <property type="entry name" value="NADH_UbQ_OxRdtase_su1_CS"/>
</dbReference>
<keyword evidence="5" id="KW-0813">Transport</keyword>
<dbReference type="PROSITE" id="PS00668">
    <property type="entry name" value="COMPLEX1_ND1_2"/>
    <property type="match status" value="1"/>
</dbReference>
<dbReference type="GO" id="GO:0003954">
    <property type="term" value="F:NADH dehydrogenase activity"/>
    <property type="evidence" value="ECO:0007669"/>
    <property type="project" value="TreeGrafter"/>
</dbReference>
<evidence type="ECO:0000256" key="1">
    <source>
        <dbReference type="ARBA" id="ARBA00003257"/>
    </source>
</evidence>
<evidence type="ECO:0000256" key="10">
    <source>
        <dbReference type="ARBA" id="ARBA00023128"/>
    </source>
</evidence>
<keyword evidence="7" id="KW-0999">Mitochondrion inner membrane</keyword>
<evidence type="ECO:0000256" key="13">
    <source>
        <dbReference type="RuleBase" id="RU000473"/>
    </source>
</evidence>
<evidence type="ECO:0000256" key="12">
    <source>
        <dbReference type="RuleBase" id="RU000471"/>
    </source>
</evidence>
<feature type="transmembrane region" description="Helical" evidence="14">
    <location>
        <begin position="61"/>
        <end position="86"/>
    </location>
</feature>
<geneLocation type="mitochondrion" evidence="15"/>
<dbReference type="GO" id="GO:0008137">
    <property type="term" value="F:NADH dehydrogenase (ubiquinone) activity"/>
    <property type="evidence" value="ECO:0007669"/>
    <property type="project" value="UniProtKB-EC"/>
</dbReference>
<evidence type="ECO:0000256" key="8">
    <source>
        <dbReference type="ARBA" id="ARBA00022989"/>
    </source>
</evidence>
<evidence type="ECO:0000313" key="15">
    <source>
        <dbReference type="EMBL" id="AEO18326.1"/>
    </source>
</evidence>
<comment type="function">
    <text evidence="1">Core subunit of the mitochondrial membrane respiratory chain NADH dehydrogenase (Complex I) that is believed to belong to the minimal assembly required for catalysis. Complex I functions in the transfer of electrons from NADH to the respiratory chain. The immediate electron acceptor for the enzyme is believed to be ubiquinone.</text>
</comment>
<evidence type="ECO:0000256" key="2">
    <source>
        <dbReference type="ARBA" id="ARBA00004448"/>
    </source>
</evidence>
<keyword evidence="11 14" id="KW-0472">Membrane</keyword>
<feature type="transmembrane region" description="Helical" evidence="14">
    <location>
        <begin position="169"/>
        <end position="189"/>
    </location>
</feature>
<keyword evidence="9 13" id="KW-0830">Ubiquinone</keyword>
<keyword evidence="8 14" id="KW-1133">Transmembrane helix</keyword>
<evidence type="ECO:0000256" key="9">
    <source>
        <dbReference type="ARBA" id="ARBA00023075"/>
    </source>
</evidence>
<feature type="transmembrane region" description="Helical" evidence="14">
    <location>
        <begin position="6"/>
        <end position="23"/>
    </location>
</feature>
<proteinExistence type="inferred from homology"/>
<evidence type="ECO:0000256" key="14">
    <source>
        <dbReference type="SAM" id="Phobius"/>
    </source>
</evidence>
<dbReference type="EMBL" id="JN242415">
    <property type="protein sequence ID" value="AEO18326.1"/>
    <property type="molecule type" value="Genomic_DNA"/>
</dbReference>
<evidence type="ECO:0000256" key="5">
    <source>
        <dbReference type="ARBA" id="ARBA00022448"/>
    </source>
</evidence>
<dbReference type="PANTHER" id="PTHR11432:SF3">
    <property type="entry name" value="NADH-UBIQUINONE OXIDOREDUCTASE CHAIN 1"/>
    <property type="match status" value="1"/>
</dbReference>
<accession>K7NC14</accession>